<comment type="caution">
    <text evidence="1">The sequence shown here is derived from an EMBL/GenBank/DDBJ whole genome shotgun (WGS) entry which is preliminary data.</text>
</comment>
<organism evidence="1 2">
    <name type="scientific">Anaerotignum lactatifermentans</name>
    <dbReference type="NCBI Taxonomy" id="160404"/>
    <lineage>
        <taxon>Bacteria</taxon>
        <taxon>Bacillati</taxon>
        <taxon>Bacillota</taxon>
        <taxon>Clostridia</taxon>
        <taxon>Lachnospirales</taxon>
        <taxon>Anaerotignaceae</taxon>
        <taxon>Anaerotignum</taxon>
    </lineage>
</organism>
<evidence type="ECO:0000313" key="2">
    <source>
        <dbReference type="Proteomes" id="UP000729290"/>
    </source>
</evidence>
<evidence type="ECO:0000313" key="1">
    <source>
        <dbReference type="EMBL" id="MBM6878056.1"/>
    </source>
</evidence>
<dbReference type="SUPFAM" id="SSF48371">
    <property type="entry name" value="ARM repeat"/>
    <property type="match status" value="1"/>
</dbReference>
<dbReference type="InterPro" id="IPR014825">
    <property type="entry name" value="DNA_alkylation"/>
</dbReference>
<sequence length="242" mass="27778">MEPNHIIWTKASYQDFLKDLRQNADETYRLFNESLLASQLPTLGLRLPLLRKTAKEIARGDASAFLSVCGTDFHEERLLYGMVCAALPYADFLPHSDCMAEELTENWAICDTFASSLKKVLAKGTAKADYFRHIQAYLASSNPWAVRVGLIVMLSQYLEETYLPEVLRRTAAVQSEHYYVRMGQAWLLATAWAKFPEEVRAFLPTANLEPWTFRKFVQKARESYRVSPEDKAYLKSLLPPRK</sequence>
<dbReference type="RefSeq" id="WP_205133728.1">
    <property type="nucleotide sequence ID" value="NZ_JACSNT010000008.1"/>
</dbReference>
<dbReference type="InterPro" id="IPR016024">
    <property type="entry name" value="ARM-type_fold"/>
</dbReference>
<protein>
    <submittedName>
        <fullName evidence="1">DNA alkylation repair protein</fullName>
    </submittedName>
</protein>
<dbReference type="PANTHER" id="PTHR34070:SF1">
    <property type="entry name" value="DNA ALKYLATION REPAIR PROTEIN"/>
    <property type="match status" value="1"/>
</dbReference>
<accession>A0ABS2G9G8</accession>
<dbReference type="Gene3D" id="1.25.10.90">
    <property type="match status" value="1"/>
</dbReference>
<dbReference type="Pfam" id="PF08713">
    <property type="entry name" value="DNA_alkylation"/>
    <property type="match status" value="1"/>
</dbReference>
<dbReference type="CDD" id="cd06561">
    <property type="entry name" value="AlkD_like"/>
    <property type="match status" value="1"/>
</dbReference>
<reference evidence="1 2" key="1">
    <citation type="journal article" date="2021" name="Sci. Rep.">
        <title>The distribution of antibiotic resistance genes in chicken gut microbiota commensals.</title>
        <authorList>
            <person name="Juricova H."/>
            <person name="Matiasovicova J."/>
            <person name="Kubasova T."/>
            <person name="Cejkova D."/>
            <person name="Rychlik I."/>
        </authorList>
    </citation>
    <scope>NUCLEOTIDE SEQUENCE [LARGE SCALE GENOMIC DNA]</scope>
    <source>
        <strain evidence="1 2">An431b</strain>
    </source>
</reference>
<name>A0ABS2G9G8_9FIRM</name>
<dbReference type="PANTHER" id="PTHR34070">
    <property type="entry name" value="ARMADILLO-TYPE FOLD"/>
    <property type="match status" value="1"/>
</dbReference>
<dbReference type="EMBL" id="JACSNV010000009">
    <property type="protein sequence ID" value="MBM6878056.1"/>
    <property type="molecule type" value="Genomic_DNA"/>
</dbReference>
<keyword evidence="2" id="KW-1185">Reference proteome</keyword>
<dbReference type="Proteomes" id="UP000729290">
    <property type="component" value="Unassembled WGS sequence"/>
</dbReference>
<gene>
    <name evidence="1" type="ORF">H9X83_07765</name>
</gene>
<proteinExistence type="predicted"/>